<dbReference type="RefSeq" id="WP_034603340.1">
    <property type="nucleotide sequence ID" value="NZ_JAAFAN010000028.1"/>
</dbReference>
<dbReference type="InterPro" id="IPR052179">
    <property type="entry name" value="DD-CPase-like"/>
</dbReference>
<dbReference type="Proteomes" id="UP000471672">
    <property type="component" value="Unassembled WGS sequence"/>
</dbReference>
<feature type="compositionally biased region" description="Basic and acidic residues" evidence="1">
    <location>
        <begin position="12"/>
        <end position="24"/>
    </location>
</feature>
<reference evidence="3 5" key="1">
    <citation type="submission" date="2019-11" db="EMBL/GenBank/DDBJ databases">
        <title>Cellulosimicrobium composti sp. nov. isolated from a compost.</title>
        <authorList>
            <person name="Yang Y."/>
        </authorList>
    </citation>
    <scope>NUCLEOTIDE SEQUENCE [LARGE SCALE GENOMIC DNA]</scope>
    <source>
        <strain evidence="3 5">BIT-GX5</strain>
    </source>
</reference>
<dbReference type="InterPro" id="IPR003709">
    <property type="entry name" value="VanY-like_core_dom"/>
</dbReference>
<dbReference type="Pfam" id="PF02557">
    <property type="entry name" value="VanY"/>
    <property type="match status" value="1"/>
</dbReference>
<dbReference type="InterPro" id="IPR009045">
    <property type="entry name" value="Zn_M74/Hedgehog-like"/>
</dbReference>
<evidence type="ECO:0000259" key="2">
    <source>
        <dbReference type="Pfam" id="PF02557"/>
    </source>
</evidence>
<evidence type="ECO:0000313" key="4">
    <source>
        <dbReference type="EMBL" id="NDO89773.1"/>
    </source>
</evidence>
<keyword evidence="6" id="KW-1185">Reference proteome</keyword>
<dbReference type="PANTHER" id="PTHR34385:SF1">
    <property type="entry name" value="PEPTIDOGLYCAN L-ALANYL-D-GLUTAMATE ENDOPEPTIDASE CWLK"/>
    <property type="match status" value="1"/>
</dbReference>
<feature type="compositionally biased region" description="Low complexity" evidence="1">
    <location>
        <begin position="88"/>
        <end position="105"/>
    </location>
</feature>
<sequence length="269" mass="28630">MESQQTGAPALESRRARREAEQGSRRRRPQAQVASQHRWVPRVAVLGTLAAATIAMPLSAGADDGLGSQSPFEPDTRPAGPSALDLATAASTAPAVSPSVAAAPRVEVRREAASRSAARDPLPGCDPSVRPAGENGKLDEHALCELWQAGEHLRPDAAVALSAMNEAFRAKFGRDLCLVSSYRTLSTQVSLKSTRGAFAAPPGWSMHGWGLAIDLCSIETGSREVYAWINQNGATYGWANPAWAKRGGSGAYEPWHFEYVQGVEEIQSS</sequence>
<dbReference type="EMBL" id="JAAFAN010000028">
    <property type="protein sequence ID" value="NDO89773.1"/>
    <property type="molecule type" value="Genomic_DNA"/>
</dbReference>
<protein>
    <submittedName>
        <fullName evidence="3">Peptidase M15</fullName>
    </submittedName>
</protein>
<dbReference type="SUPFAM" id="SSF55166">
    <property type="entry name" value="Hedgehog/DD-peptidase"/>
    <property type="match status" value="1"/>
</dbReference>
<evidence type="ECO:0000313" key="3">
    <source>
        <dbReference type="EMBL" id="MTG89953.1"/>
    </source>
</evidence>
<organism evidence="3 5">
    <name type="scientific">Cellulosimicrobium composti</name>
    <dbReference type="NCBI Taxonomy" id="2672572"/>
    <lineage>
        <taxon>Bacteria</taxon>
        <taxon>Bacillati</taxon>
        <taxon>Actinomycetota</taxon>
        <taxon>Actinomycetes</taxon>
        <taxon>Micrococcales</taxon>
        <taxon>Promicromonosporaceae</taxon>
        <taxon>Cellulosimicrobium</taxon>
    </lineage>
</organism>
<dbReference type="AlphaFoldDB" id="A0A6N7ZKZ6"/>
<reference evidence="4" key="2">
    <citation type="submission" date="2020-01" db="EMBL/GenBank/DDBJ databases">
        <authorList>
            <person name="Aviles F."/>
            <person name="Meyer T.E."/>
            <person name="Kyndt J.A."/>
        </authorList>
    </citation>
    <scope>NUCLEOTIDE SEQUENCE</scope>
    <source>
        <strain evidence="4">SE3</strain>
    </source>
</reference>
<evidence type="ECO:0000256" key="1">
    <source>
        <dbReference type="SAM" id="MobiDB-lite"/>
    </source>
</evidence>
<dbReference type="CDD" id="cd14814">
    <property type="entry name" value="Peptidase_M15"/>
    <property type="match status" value="1"/>
</dbReference>
<name>A0A6N7ZKZ6_9MICO</name>
<dbReference type="GO" id="GO:0008233">
    <property type="term" value="F:peptidase activity"/>
    <property type="evidence" value="ECO:0007669"/>
    <property type="project" value="InterPro"/>
</dbReference>
<dbReference type="Gene3D" id="3.30.1380.10">
    <property type="match status" value="1"/>
</dbReference>
<reference evidence="4 6" key="3">
    <citation type="journal article" date="2021" name="Arch. Microbiol.">
        <title>Cellulosimicrobium fucosivorans sp. nov., isolated from San Elijo Lagoon, contains a fucose metabolic pathway linked to carotenoid production.</title>
        <authorList>
            <person name="Aviles F.A."/>
            <person name="Kyndt J.A."/>
        </authorList>
    </citation>
    <scope>NUCLEOTIDE SEQUENCE [LARGE SCALE GENOMIC DNA]</scope>
    <source>
        <strain evidence="4 6">SE3</strain>
    </source>
</reference>
<accession>A0A6N7ZKZ6</accession>
<evidence type="ECO:0000313" key="6">
    <source>
        <dbReference type="Proteomes" id="UP000471672"/>
    </source>
</evidence>
<feature type="region of interest" description="Disordered" evidence="1">
    <location>
        <begin position="1"/>
        <end position="37"/>
    </location>
</feature>
<dbReference type="GO" id="GO:0006508">
    <property type="term" value="P:proteolysis"/>
    <property type="evidence" value="ECO:0007669"/>
    <property type="project" value="InterPro"/>
</dbReference>
<feature type="region of interest" description="Disordered" evidence="1">
    <location>
        <begin position="88"/>
        <end position="134"/>
    </location>
</feature>
<comment type="caution">
    <text evidence="3">The sequence shown here is derived from an EMBL/GenBank/DDBJ whole genome shotgun (WGS) entry which is preliminary data.</text>
</comment>
<gene>
    <name evidence="3" type="ORF">GJV82_13520</name>
    <name evidence="4" type="ORF">GYH36_09875</name>
</gene>
<proteinExistence type="predicted"/>
<evidence type="ECO:0000313" key="5">
    <source>
        <dbReference type="Proteomes" id="UP000440668"/>
    </source>
</evidence>
<dbReference type="EMBL" id="WMKA01000034">
    <property type="protein sequence ID" value="MTG89953.1"/>
    <property type="molecule type" value="Genomic_DNA"/>
</dbReference>
<dbReference type="PANTHER" id="PTHR34385">
    <property type="entry name" value="D-ALANYL-D-ALANINE CARBOXYPEPTIDASE"/>
    <property type="match status" value="1"/>
</dbReference>
<feature type="domain" description="D-alanyl-D-alanine carboxypeptidase-like core" evidence="2">
    <location>
        <begin position="152"/>
        <end position="260"/>
    </location>
</feature>
<dbReference type="Proteomes" id="UP000440668">
    <property type="component" value="Unassembled WGS sequence"/>
</dbReference>